<accession>A0A6G1C531</accession>
<evidence type="ECO:0000256" key="1">
    <source>
        <dbReference type="ARBA" id="ARBA00008894"/>
    </source>
</evidence>
<evidence type="ECO:0000313" key="8">
    <source>
        <dbReference type="Proteomes" id="UP000479710"/>
    </source>
</evidence>
<dbReference type="AlphaFoldDB" id="A0A6G1C531"/>
<evidence type="ECO:0000256" key="4">
    <source>
        <dbReference type="ARBA" id="ARBA00022741"/>
    </source>
</evidence>
<gene>
    <name evidence="7" type="ORF">E2562_004924</name>
</gene>
<dbReference type="GO" id="GO:0000166">
    <property type="term" value="F:nucleotide binding"/>
    <property type="evidence" value="ECO:0007669"/>
    <property type="project" value="UniProtKB-KW"/>
</dbReference>
<evidence type="ECO:0000256" key="3">
    <source>
        <dbReference type="ARBA" id="ARBA00022737"/>
    </source>
</evidence>
<reference evidence="7 8" key="1">
    <citation type="submission" date="2019-11" db="EMBL/GenBank/DDBJ databases">
        <title>Whole genome sequence of Oryza granulata.</title>
        <authorList>
            <person name="Li W."/>
        </authorList>
    </citation>
    <scope>NUCLEOTIDE SEQUENCE [LARGE SCALE GENOMIC DNA]</scope>
    <source>
        <strain evidence="8">cv. Menghai</strain>
        <tissue evidence="7">Leaf</tissue>
    </source>
</reference>
<dbReference type="OrthoDB" id="745875at2759"/>
<keyword evidence="8" id="KW-1185">Reference proteome</keyword>
<dbReference type="Gene3D" id="1.20.5.4130">
    <property type="match status" value="1"/>
</dbReference>
<keyword evidence="2" id="KW-0433">Leucine-rich repeat</keyword>
<evidence type="ECO:0000313" key="7">
    <source>
        <dbReference type="EMBL" id="KAF0894924.1"/>
    </source>
</evidence>
<evidence type="ECO:0000256" key="2">
    <source>
        <dbReference type="ARBA" id="ARBA00022614"/>
    </source>
</evidence>
<dbReference type="Proteomes" id="UP000479710">
    <property type="component" value="Unassembled WGS sequence"/>
</dbReference>
<keyword evidence="5" id="KW-0611">Plant defense</keyword>
<comment type="similarity">
    <text evidence="1">Belongs to the disease resistance NB-LRR family.</text>
</comment>
<proteinExistence type="inferred from homology"/>
<evidence type="ECO:0000259" key="6">
    <source>
        <dbReference type="Pfam" id="PF18052"/>
    </source>
</evidence>
<dbReference type="GO" id="GO:0006952">
    <property type="term" value="P:defense response"/>
    <property type="evidence" value="ECO:0007669"/>
    <property type="project" value="UniProtKB-KW"/>
</dbReference>
<evidence type="ECO:0000256" key="5">
    <source>
        <dbReference type="ARBA" id="ARBA00022821"/>
    </source>
</evidence>
<comment type="caution">
    <text evidence="7">The sequence shown here is derived from an EMBL/GenBank/DDBJ whole genome shotgun (WGS) entry which is preliminary data.</text>
</comment>
<keyword evidence="4" id="KW-0547">Nucleotide-binding</keyword>
<dbReference type="Pfam" id="PF18052">
    <property type="entry name" value="Rx_N"/>
    <property type="match status" value="1"/>
</dbReference>
<keyword evidence="3" id="KW-0677">Repeat</keyword>
<organism evidence="7 8">
    <name type="scientific">Oryza meyeriana var. granulata</name>
    <dbReference type="NCBI Taxonomy" id="110450"/>
    <lineage>
        <taxon>Eukaryota</taxon>
        <taxon>Viridiplantae</taxon>
        <taxon>Streptophyta</taxon>
        <taxon>Embryophyta</taxon>
        <taxon>Tracheophyta</taxon>
        <taxon>Spermatophyta</taxon>
        <taxon>Magnoliopsida</taxon>
        <taxon>Liliopsida</taxon>
        <taxon>Poales</taxon>
        <taxon>Poaceae</taxon>
        <taxon>BOP clade</taxon>
        <taxon>Oryzoideae</taxon>
        <taxon>Oryzeae</taxon>
        <taxon>Oryzinae</taxon>
        <taxon>Oryza</taxon>
        <taxon>Oryza meyeriana</taxon>
    </lineage>
</organism>
<protein>
    <recommendedName>
        <fullName evidence="6">Disease resistance N-terminal domain-containing protein</fullName>
    </recommendedName>
</protein>
<sequence>MAATAALIFAGKSISTPAISFILNKAFSYLSKWHQAEDMEAVKDRLSLRFNQIQAVYDAVDRQQINGQSDALDKWLWRFRDAVKGAEDVLDEIDYYKLEEEARPKT</sequence>
<dbReference type="EMBL" id="SPHZ02000010">
    <property type="protein sequence ID" value="KAF0894924.1"/>
    <property type="molecule type" value="Genomic_DNA"/>
</dbReference>
<dbReference type="InterPro" id="IPR041118">
    <property type="entry name" value="Rx_N"/>
</dbReference>
<name>A0A6G1C531_9ORYZ</name>
<feature type="domain" description="Disease resistance N-terminal" evidence="6">
    <location>
        <begin position="18"/>
        <end position="104"/>
    </location>
</feature>